<dbReference type="AlphaFoldDB" id="A0A4R3KXD2"/>
<dbReference type="SFLD" id="SFLDG01082">
    <property type="entry name" value="B12-binding_domain_containing"/>
    <property type="match status" value="1"/>
</dbReference>
<proteinExistence type="predicted"/>
<dbReference type="InterPro" id="IPR023404">
    <property type="entry name" value="rSAM_horseshoe"/>
</dbReference>
<dbReference type="PANTHER" id="PTHR13932:SF1">
    <property type="entry name" value="OXYGEN-INDEPENDENT COPROPORPHYRINOGEN-III OXIDASE-LIKE PROTEIN HEMZ"/>
    <property type="match status" value="1"/>
</dbReference>
<gene>
    <name evidence="2" type="ORF">EDD65_10539</name>
</gene>
<dbReference type="Proteomes" id="UP000294567">
    <property type="component" value="Unassembled WGS sequence"/>
</dbReference>
<dbReference type="SFLD" id="SFLDF00310">
    <property type="entry name" value="oxygen-independent_coproporphy"/>
    <property type="match status" value="1"/>
</dbReference>
<keyword evidence="3" id="KW-1185">Reference proteome</keyword>
<feature type="domain" description="Radical SAM core" evidence="1">
    <location>
        <begin position="168"/>
        <end position="405"/>
    </location>
</feature>
<dbReference type="SFLD" id="SFLDS00029">
    <property type="entry name" value="Radical_SAM"/>
    <property type="match status" value="1"/>
</dbReference>
<dbReference type="InterPro" id="IPR023995">
    <property type="entry name" value="HemZ"/>
</dbReference>
<dbReference type="RefSeq" id="WP_132027068.1">
    <property type="nucleotide sequence ID" value="NZ_CP068564.1"/>
</dbReference>
<dbReference type="NCBIfam" id="TIGR03994">
    <property type="entry name" value="rSAM_HemZ"/>
    <property type="match status" value="1"/>
</dbReference>
<name>A0A4R3KXD2_9FIRM</name>
<reference evidence="2 3" key="1">
    <citation type="submission" date="2019-03" db="EMBL/GenBank/DDBJ databases">
        <title>Genomic Encyclopedia of Type Strains, Phase IV (KMG-IV): sequencing the most valuable type-strain genomes for metagenomic binning, comparative biology and taxonomic classification.</title>
        <authorList>
            <person name="Goeker M."/>
        </authorList>
    </citation>
    <scope>NUCLEOTIDE SEQUENCE [LARGE SCALE GENOMIC DNA]</scope>
    <source>
        <strain evidence="2 3">DSM 26752</strain>
    </source>
</reference>
<dbReference type="Pfam" id="PF04055">
    <property type="entry name" value="Radical_SAM"/>
    <property type="match status" value="1"/>
</dbReference>
<dbReference type="InterPro" id="IPR034505">
    <property type="entry name" value="Coproporphyrinogen-III_oxidase"/>
</dbReference>
<dbReference type="GO" id="GO:0006779">
    <property type="term" value="P:porphyrin-containing compound biosynthetic process"/>
    <property type="evidence" value="ECO:0007669"/>
    <property type="project" value="TreeGrafter"/>
</dbReference>
<evidence type="ECO:0000259" key="1">
    <source>
        <dbReference type="PROSITE" id="PS51918"/>
    </source>
</evidence>
<accession>A0A4R3KXD2</accession>
<dbReference type="PROSITE" id="PS51918">
    <property type="entry name" value="RADICAL_SAM"/>
    <property type="match status" value="1"/>
</dbReference>
<dbReference type="GO" id="GO:0005737">
    <property type="term" value="C:cytoplasm"/>
    <property type="evidence" value="ECO:0007669"/>
    <property type="project" value="TreeGrafter"/>
</dbReference>
<protein>
    <submittedName>
        <fullName evidence="2">Oxygen-independent coproporphyrinogen-3 oxidase</fullName>
    </submittedName>
</protein>
<dbReference type="GO" id="GO:0051539">
    <property type="term" value="F:4 iron, 4 sulfur cluster binding"/>
    <property type="evidence" value="ECO:0007669"/>
    <property type="project" value="TreeGrafter"/>
</dbReference>
<organism evidence="2 3">
    <name type="scientific">Keratinibaculum paraultunense</name>
    <dbReference type="NCBI Taxonomy" id="1278232"/>
    <lineage>
        <taxon>Bacteria</taxon>
        <taxon>Bacillati</taxon>
        <taxon>Bacillota</taxon>
        <taxon>Tissierellia</taxon>
        <taxon>Tissierellales</taxon>
        <taxon>Tepidimicrobiaceae</taxon>
        <taxon>Keratinibaculum</taxon>
    </lineage>
</organism>
<dbReference type="PANTHER" id="PTHR13932">
    <property type="entry name" value="COPROPORPHYRINIGEN III OXIDASE"/>
    <property type="match status" value="1"/>
</dbReference>
<dbReference type="Gene3D" id="3.80.30.20">
    <property type="entry name" value="tm_1862 like domain"/>
    <property type="match status" value="1"/>
</dbReference>
<comment type="caution">
    <text evidence="2">The sequence shown here is derived from an EMBL/GenBank/DDBJ whole genome shotgun (WGS) entry which is preliminary data.</text>
</comment>
<dbReference type="CDD" id="cd01335">
    <property type="entry name" value="Radical_SAM"/>
    <property type="match status" value="1"/>
</dbReference>
<dbReference type="SFLD" id="SFLDG01065">
    <property type="entry name" value="anaerobic_coproporphyrinogen-I"/>
    <property type="match status" value="1"/>
</dbReference>
<dbReference type="SMART" id="SM00729">
    <property type="entry name" value="Elp3"/>
    <property type="match status" value="1"/>
</dbReference>
<dbReference type="EMBL" id="SMAE01000005">
    <property type="protein sequence ID" value="TCS89568.1"/>
    <property type="molecule type" value="Genomic_DNA"/>
</dbReference>
<dbReference type="GO" id="GO:0003824">
    <property type="term" value="F:catalytic activity"/>
    <property type="evidence" value="ECO:0007669"/>
    <property type="project" value="InterPro"/>
</dbReference>
<dbReference type="InterPro" id="IPR058240">
    <property type="entry name" value="rSAM_sf"/>
</dbReference>
<dbReference type="InterPro" id="IPR006638">
    <property type="entry name" value="Elp3/MiaA/NifB-like_rSAM"/>
</dbReference>
<evidence type="ECO:0000313" key="3">
    <source>
        <dbReference type="Proteomes" id="UP000294567"/>
    </source>
</evidence>
<sequence>MIYIYLEGHDFEYEVRELVKVFFFKKDIVFIYDEEEYTGRGIFIKNVLSSTLDQITSTTTVYIDSKLVSSSTINDIQSIEIEKNTLKKKVKIGIKQSIYDTLSKVSETFAPWGVLTGIRPIKIVHTLLDEGRNEEEIFNILNKEYRLFKDKAELIIDICKRQRKYIYPLDKDKFSLYVSIPFCPTRCLYCSFPTCSVVKYGSYIEEYTDKLIYEIDRISDMMRGKKISTVYIGGGTPTAIPIYNLERIIQSIYKYFEYSDIKEITVEAGRPDTITRQMLQMLKQNNVGRISINPQTMNNSTLKLIGRNHTVEDVIHSYYIAREIGFEVINMDLIVGLPSEETEEIKDTMKKIKKLDPENLTVHTLSVKRGSKFKVTMDKYKIESQKVIDEMLEITKNYARDMKLQPYYLYRQKQILGNLENIGYAKEGKECLYNMIMMEEKETVIAAGMGGVSKIFYPKEDRIERIPNVKSLEEYLNRTEEMVSRKSSRLS</sequence>
<evidence type="ECO:0000313" key="2">
    <source>
        <dbReference type="EMBL" id="TCS89568.1"/>
    </source>
</evidence>
<dbReference type="InterPro" id="IPR007197">
    <property type="entry name" value="rSAM"/>
</dbReference>
<dbReference type="OrthoDB" id="9808022at2"/>
<dbReference type="SUPFAM" id="SSF102114">
    <property type="entry name" value="Radical SAM enzymes"/>
    <property type="match status" value="1"/>
</dbReference>